<gene>
    <name evidence="1" type="ORF">DYB30_009876</name>
</gene>
<dbReference type="EMBL" id="QUTD01006355">
    <property type="protein sequence ID" value="RHY55846.1"/>
    <property type="molecule type" value="Genomic_DNA"/>
</dbReference>
<evidence type="ECO:0000313" key="2">
    <source>
        <dbReference type="Proteomes" id="UP000266643"/>
    </source>
</evidence>
<dbReference type="VEuPathDB" id="FungiDB:H257_14194"/>
<name>A0A397D0L6_APHAT</name>
<proteinExistence type="predicted"/>
<evidence type="ECO:0000313" key="1">
    <source>
        <dbReference type="EMBL" id="RHY55846.1"/>
    </source>
</evidence>
<dbReference type="Proteomes" id="UP000266643">
    <property type="component" value="Unassembled WGS sequence"/>
</dbReference>
<organism evidence="1 2">
    <name type="scientific">Aphanomyces astaci</name>
    <name type="common">Crayfish plague agent</name>
    <dbReference type="NCBI Taxonomy" id="112090"/>
    <lineage>
        <taxon>Eukaryota</taxon>
        <taxon>Sar</taxon>
        <taxon>Stramenopiles</taxon>
        <taxon>Oomycota</taxon>
        <taxon>Saprolegniomycetes</taxon>
        <taxon>Saprolegniales</taxon>
        <taxon>Verrucalvaceae</taxon>
        <taxon>Aphanomyces</taxon>
    </lineage>
</organism>
<accession>A0A397D0L6</accession>
<comment type="caution">
    <text evidence="1">The sequence shown here is derived from an EMBL/GenBank/DDBJ whole genome shotgun (WGS) entry which is preliminary data.</text>
</comment>
<protein>
    <submittedName>
        <fullName evidence="1">Uncharacterized protein</fullName>
    </submittedName>
</protein>
<sequence>MDRLRVGVSYLDPLTNEPKSLRKFYRFQVLNPLTITFKHVLIQVRTHDFLPHFVISSGGFLQVEIEAGHRAAFHGYCPRHAMHEFCLDDVVTKLVASNLIGDAKLVREIRKLPSTTPDPDDHLAALGKHLVKYAETSMASLPSLQLLQILVDHLPQIYKTYPSTTIQLHDLLG</sequence>
<dbReference type="VEuPathDB" id="FungiDB:H257_18361"/>
<reference evidence="1 2" key="1">
    <citation type="submission" date="2018-08" db="EMBL/GenBank/DDBJ databases">
        <title>Aphanomyces genome sequencing and annotation.</title>
        <authorList>
            <person name="Minardi D."/>
            <person name="Oidtmann B."/>
            <person name="Van Der Giezen M."/>
            <person name="Studholme D.J."/>
        </authorList>
    </citation>
    <scope>NUCLEOTIDE SEQUENCE [LARGE SCALE GENOMIC DNA]</scope>
    <source>
        <strain evidence="1 2">D2</strain>
    </source>
</reference>
<dbReference type="AlphaFoldDB" id="A0A397D0L6"/>